<evidence type="ECO:0000313" key="1">
    <source>
        <dbReference type="EMBL" id="QEG33388.1"/>
    </source>
</evidence>
<dbReference type="KEGG" id="bgok:Pr1d_06490"/>
<keyword evidence="2" id="KW-1185">Reference proteome</keyword>
<proteinExistence type="predicted"/>
<evidence type="ECO:0000313" key="2">
    <source>
        <dbReference type="Proteomes" id="UP000323917"/>
    </source>
</evidence>
<dbReference type="AlphaFoldDB" id="A0A5B9Q2Y0"/>
<sequence length="65" mass="7285">MTGRRPCFTVAYGIAIDSFRGVASDSGRILTPWEHCVTMDDYPFQSTLFGTDYAGKYQDLPSKKD</sequence>
<dbReference type="EMBL" id="CP042913">
    <property type="protein sequence ID" value="QEG33388.1"/>
    <property type="molecule type" value="Genomic_DNA"/>
</dbReference>
<dbReference type="Proteomes" id="UP000323917">
    <property type="component" value="Chromosome"/>
</dbReference>
<accession>A0A5B9Q2Y0</accession>
<gene>
    <name evidence="1" type="ORF">Pr1d_06490</name>
</gene>
<reference evidence="1 2" key="1">
    <citation type="submission" date="2019-08" db="EMBL/GenBank/DDBJ databases">
        <title>Deep-cultivation of Planctomycetes and their phenomic and genomic characterization uncovers novel biology.</title>
        <authorList>
            <person name="Wiegand S."/>
            <person name="Jogler M."/>
            <person name="Boedeker C."/>
            <person name="Pinto D."/>
            <person name="Vollmers J."/>
            <person name="Rivas-Marin E."/>
            <person name="Kohn T."/>
            <person name="Peeters S.H."/>
            <person name="Heuer A."/>
            <person name="Rast P."/>
            <person name="Oberbeckmann S."/>
            <person name="Bunk B."/>
            <person name="Jeske O."/>
            <person name="Meyerdierks A."/>
            <person name="Storesund J.E."/>
            <person name="Kallscheuer N."/>
            <person name="Luecker S."/>
            <person name="Lage O.M."/>
            <person name="Pohl T."/>
            <person name="Merkel B.J."/>
            <person name="Hornburger P."/>
            <person name="Mueller R.-W."/>
            <person name="Bruemmer F."/>
            <person name="Labrenz M."/>
            <person name="Spormann A.M."/>
            <person name="Op den Camp H."/>
            <person name="Overmann J."/>
            <person name="Amann R."/>
            <person name="Jetten M.S.M."/>
            <person name="Mascher T."/>
            <person name="Medema M.H."/>
            <person name="Devos D.P."/>
            <person name="Kaster A.-K."/>
            <person name="Ovreas L."/>
            <person name="Rohde M."/>
            <person name="Galperin M.Y."/>
            <person name="Jogler C."/>
        </authorList>
    </citation>
    <scope>NUCLEOTIDE SEQUENCE [LARGE SCALE GENOMIC DNA]</scope>
    <source>
        <strain evidence="1 2">Pr1d</strain>
    </source>
</reference>
<name>A0A5B9Q2Y0_9BACT</name>
<organism evidence="1 2">
    <name type="scientific">Bythopirellula goksoeyrii</name>
    <dbReference type="NCBI Taxonomy" id="1400387"/>
    <lineage>
        <taxon>Bacteria</taxon>
        <taxon>Pseudomonadati</taxon>
        <taxon>Planctomycetota</taxon>
        <taxon>Planctomycetia</taxon>
        <taxon>Pirellulales</taxon>
        <taxon>Lacipirellulaceae</taxon>
        <taxon>Bythopirellula</taxon>
    </lineage>
</organism>
<protein>
    <submittedName>
        <fullName evidence="1">Uncharacterized protein</fullName>
    </submittedName>
</protein>